<dbReference type="AlphaFoldDB" id="A0AAW1B347"/>
<evidence type="ECO:0000313" key="1">
    <source>
        <dbReference type="EMBL" id="KAK9396398.1"/>
    </source>
</evidence>
<sequence length="22" mass="2643">MKEKFFSLTSPSLQTIHLNHQR</sequence>
<dbReference type="Proteomes" id="UP001474421">
    <property type="component" value="Unassembled WGS sequence"/>
</dbReference>
<name>A0AAW1B347_CROAD</name>
<comment type="caution">
    <text evidence="1">The sequence shown here is derived from an EMBL/GenBank/DDBJ whole genome shotgun (WGS) entry which is preliminary data.</text>
</comment>
<keyword evidence="2" id="KW-1185">Reference proteome</keyword>
<protein>
    <submittedName>
        <fullName evidence="1">Uncharacterized protein</fullName>
    </submittedName>
</protein>
<organism evidence="1 2">
    <name type="scientific">Crotalus adamanteus</name>
    <name type="common">Eastern diamondback rattlesnake</name>
    <dbReference type="NCBI Taxonomy" id="8729"/>
    <lineage>
        <taxon>Eukaryota</taxon>
        <taxon>Metazoa</taxon>
        <taxon>Chordata</taxon>
        <taxon>Craniata</taxon>
        <taxon>Vertebrata</taxon>
        <taxon>Euteleostomi</taxon>
        <taxon>Lepidosauria</taxon>
        <taxon>Squamata</taxon>
        <taxon>Bifurcata</taxon>
        <taxon>Unidentata</taxon>
        <taxon>Episquamata</taxon>
        <taxon>Toxicofera</taxon>
        <taxon>Serpentes</taxon>
        <taxon>Colubroidea</taxon>
        <taxon>Viperidae</taxon>
        <taxon>Crotalinae</taxon>
        <taxon>Crotalus</taxon>
    </lineage>
</organism>
<proteinExistence type="predicted"/>
<dbReference type="EMBL" id="JAOTOJ010000008">
    <property type="protein sequence ID" value="KAK9396398.1"/>
    <property type="molecule type" value="Genomic_DNA"/>
</dbReference>
<reference evidence="1 2" key="1">
    <citation type="journal article" date="2024" name="Proc. Natl. Acad. Sci. U.S.A.">
        <title>The genetic regulatory architecture and epigenomic basis for age-related changes in rattlesnake venom.</title>
        <authorList>
            <person name="Hogan M.P."/>
            <person name="Holding M.L."/>
            <person name="Nystrom G.S."/>
            <person name="Colston T.J."/>
            <person name="Bartlett D.A."/>
            <person name="Mason A.J."/>
            <person name="Ellsworth S.A."/>
            <person name="Rautsaw R.M."/>
            <person name="Lawrence K.C."/>
            <person name="Strickland J.L."/>
            <person name="He B."/>
            <person name="Fraser P."/>
            <person name="Margres M.J."/>
            <person name="Gilbert D.M."/>
            <person name="Gibbs H.L."/>
            <person name="Parkinson C.L."/>
            <person name="Rokyta D.R."/>
        </authorList>
    </citation>
    <scope>NUCLEOTIDE SEQUENCE [LARGE SCALE GENOMIC DNA]</scope>
    <source>
        <strain evidence="1">DRR0105</strain>
    </source>
</reference>
<gene>
    <name evidence="1" type="ORF">NXF25_019759</name>
</gene>
<accession>A0AAW1B347</accession>
<evidence type="ECO:0000313" key="2">
    <source>
        <dbReference type="Proteomes" id="UP001474421"/>
    </source>
</evidence>